<dbReference type="InterPro" id="IPR004827">
    <property type="entry name" value="bZIP"/>
</dbReference>
<evidence type="ECO:0000313" key="4">
    <source>
        <dbReference type="Proteomes" id="UP000076744"/>
    </source>
</evidence>
<feature type="region of interest" description="Disordered" evidence="1">
    <location>
        <begin position="1"/>
        <end position="40"/>
    </location>
</feature>
<dbReference type="PROSITE" id="PS00036">
    <property type="entry name" value="BZIP_BASIC"/>
    <property type="match status" value="1"/>
</dbReference>
<accession>A0A162MG89</accession>
<feature type="compositionally biased region" description="Basic and acidic residues" evidence="1">
    <location>
        <begin position="1"/>
        <end position="19"/>
    </location>
</feature>
<protein>
    <recommendedName>
        <fullName evidence="2">BZIP domain-containing protein</fullName>
    </recommendedName>
</protein>
<name>A0A162MG89_CORFA</name>
<reference evidence="3 4" key="1">
    <citation type="journal article" date="2016" name="Genome Biol. Evol.">
        <title>Divergent and convergent evolution of fungal pathogenicity.</title>
        <authorList>
            <person name="Shang Y."/>
            <person name="Xiao G."/>
            <person name="Zheng P."/>
            <person name="Cen K."/>
            <person name="Zhan S."/>
            <person name="Wang C."/>
        </authorList>
    </citation>
    <scope>NUCLEOTIDE SEQUENCE [LARGE SCALE GENOMIC DNA]</scope>
    <source>
        <strain evidence="3 4">ARSEF 2679</strain>
    </source>
</reference>
<dbReference type="GeneID" id="30024087"/>
<evidence type="ECO:0000259" key="2">
    <source>
        <dbReference type="PROSITE" id="PS00036"/>
    </source>
</evidence>
<dbReference type="CDD" id="cd14688">
    <property type="entry name" value="bZIP_YAP"/>
    <property type="match status" value="1"/>
</dbReference>
<feature type="domain" description="BZIP" evidence="2">
    <location>
        <begin position="9"/>
        <end position="24"/>
    </location>
</feature>
<dbReference type="GO" id="GO:0003700">
    <property type="term" value="F:DNA-binding transcription factor activity"/>
    <property type="evidence" value="ECO:0007669"/>
    <property type="project" value="InterPro"/>
</dbReference>
<feature type="region of interest" description="Disordered" evidence="1">
    <location>
        <begin position="124"/>
        <end position="163"/>
    </location>
</feature>
<feature type="compositionally biased region" description="Low complexity" evidence="1">
    <location>
        <begin position="142"/>
        <end position="159"/>
    </location>
</feature>
<dbReference type="EMBL" id="AZHB01000024">
    <property type="protein sequence ID" value="OAA55690.1"/>
    <property type="molecule type" value="Genomic_DNA"/>
</dbReference>
<proteinExistence type="predicted"/>
<evidence type="ECO:0000256" key="1">
    <source>
        <dbReference type="SAM" id="MobiDB-lite"/>
    </source>
</evidence>
<feature type="compositionally biased region" description="Basic residues" evidence="1">
    <location>
        <begin position="20"/>
        <end position="31"/>
    </location>
</feature>
<gene>
    <name evidence="3" type="ORF">ISF_07795</name>
</gene>
<comment type="caution">
    <text evidence="3">The sequence shown here is derived from an EMBL/GenBank/DDBJ whole genome shotgun (WGS) entry which is preliminary data.</text>
</comment>
<keyword evidence="4" id="KW-1185">Reference proteome</keyword>
<dbReference type="Proteomes" id="UP000076744">
    <property type="component" value="Unassembled WGS sequence"/>
</dbReference>
<dbReference type="OrthoDB" id="10420212at2759"/>
<dbReference type="AlphaFoldDB" id="A0A162MG89"/>
<evidence type="ECO:0000313" key="3">
    <source>
        <dbReference type="EMBL" id="OAA55690.1"/>
    </source>
</evidence>
<sequence length="219" mass="23560">MSTETYEDKRKCQNREAQRRYRQKMRRKKRGGAAGGVDATDIPWPGMNMFDDAQMVIGMEQQTCFAAMQEGGYSMTSYSPDGGDASNLDAVTLQPSPGTDFSSSSTSTAINLADVPWSCAPSLRLEGPSPSVDQGSTTLMQASSATGPAGSRPASGAAPDRTSSAQAKLVSKACGMVQELRRLYHLGVELDLLRHESEIPAHLDAVEQLMHSSGRRCPR</sequence>
<feature type="compositionally biased region" description="Polar residues" evidence="1">
    <location>
        <begin position="131"/>
        <end position="141"/>
    </location>
</feature>
<dbReference type="RefSeq" id="XP_018701414.1">
    <property type="nucleotide sequence ID" value="XM_018851398.1"/>
</dbReference>
<organism evidence="3 4">
    <name type="scientific">Cordyceps fumosorosea (strain ARSEF 2679)</name>
    <name type="common">Isaria fumosorosea</name>
    <dbReference type="NCBI Taxonomy" id="1081104"/>
    <lineage>
        <taxon>Eukaryota</taxon>
        <taxon>Fungi</taxon>
        <taxon>Dikarya</taxon>
        <taxon>Ascomycota</taxon>
        <taxon>Pezizomycotina</taxon>
        <taxon>Sordariomycetes</taxon>
        <taxon>Hypocreomycetidae</taxon>
        <taxon>Hypocreales</taxon>
        <taxon>Cordycipitaceae</taxon>
        <taxon>Cordyceps</taxon>
    </lineage>
</organism>